<dbReference type="InterPro" id="IPR007452">
    <property type="entry name" value="TamB_C"/>
</dbReference>
<reference evidence="8 9" key="1">
    <citation type="submission" date="2020-08" db="EMBL/GenBank/DDBJ databases">
        <title>Exploring microbial biodiversity for novel pathways involved in the catabolism of aromatic compounds derived from lignin.</title>
        <authorList>
            <person name="Elkins J."/>
        </authorList>
    </citation>
    <scope>NUCLEOTIDE SEQUENCE [LARGE SCALE GENOMIC DNA]</scope>
    <source>
        <strain evidence="8 9">B1D3A</strain>
    </source>
</reference>
<evidence type="ECO:0000256" key="5">
    <source>
        <dbReference type="SAM" id="MobiDB-lite"/>
    </source>
</evidence>
<comment type="subcellular location">
    <subcellularLocation>
        <location evidence="1">Membrane</location>
        <topology evidence="1">Single-pass membrane protein</topology>
    </subcellularLocation>
</comment>
<keyword evidence="9" id="KW-1185">Reference proteome</keyword>
<dbReference type="PANTHER" id="PTHR36985">
    <property type="entry name" value="TRANSLOCATION AND ASSEMBLY MODULE SUBUNIT TAMB"/>
    <property type="match status" value="1"/>
</dbReference>
<sequence>MVGEPDPPLPPETPGESVAAPTPRRKRPWLGMALLLALVALMVGLWGGVRWIDSPPGHRFLIRQIEGLRPASGLRIEVGAIEGRVFGAMVLRDVRFHDPQGRFARVARADLDWYPFGWLSNRLDIDRLRIHSADLDRLPQFNPSTKRGSILPGFDIRLGDLQIDRLGIGAGISGTRRTLRAIGKADIRSGRAVIDLLAASADTADVVRIALDSRPDDRRFDIDAVVYGPQGGIITGLLGTQRSAALTIRGDGDWERWRGRLIALDGGALVTNLALSVQDGRYLARGPLALVGPLASLRSLAPQGNALLDADLTFERRVARGTASLQVAALRLGVAGGVDLGRNRFDDLRLEAAVDQPGRLAAGVTGKPLLLRARLAGPFDDIALDYLLTTPELRRGKTAILDLRASGKARLTGARGSIPIRLTARSLALGLQPLDERLRNLVAEGRILRDGNALRLAPTAIRANGFTGQLDGAADLGEGRHAANLRAGFEGLEIRGLGRLDLAAVLRLDRPPRGQASFGGTARAAMRRMDNGFLLGLAEGLPVLTSNLAISPDGAIALRGLRLAAPGLTLAGNATVDGRGMLRFTGEGEHRAYGPLQLTLTGDPSRPEVDVLLARPLPALRLANVQAHLVPDAQGYAVSVAGGSMLGAFKGEGAILLPPDGQARIMLANLGVSDVVVRGELVPVSGGLEGALALSGPAEGKIALSMVDSVQKVALDVDLGGARFTGSPAITVNRGHVSAEMLLKPGAVTITGEAQGRGVRVGTLAIGRVAGSLNLVNGEGTATVSLNGRNGRLFQLQSRASIAADRIGVDLEGSIDQRPLRLDRTAVFTREADGWRLAPTSLRLQDGSLRLAGFMGAEATHVDARAQGLPMALLDLANSDLGLGGTADGTLAFDWPRGGVPSGRLNLRVKGLTRSGLALSSAPVDIGLNAELNSQRLAARALLARGGKVVGRGQALVTPLGEGSLSQRLFHAPLRAQLRYGGDADTLWRLTNVEIVSLGGELRLVANAGGTLSDPQIEGTLTTRDGRIQSPVTGMTLTGVAARGTFAGSRLTIGELSGRTNGGGSVTGTAAFDISAERGIGMDIDLQTERAEILNRDDVGARVTGPLRIRSSGNGGVISGDLDVVSSRFMLGRASSVAEIPQIRLVELNRSGEEVERARAIAPWRLDVRARAANGLTVEGLGMQSEWSADLTIGGLVTAPAFKGMANLIRGTYDFAGKRFDLEEGRLTFQGATPVNPTLDIRATADVQDLSATITVTGSSLRPIITFSSTPAMTQDELLSRLLFGTSITNLSAPEALQLASAVAAFQGEGGGLDPINAVRRATGLSRLRILPADTTTGQGTSIAAGKNIGRDLYVELISDGQGYSATRIEYQITRWLSLLSSVSTIGRQSVSARVSKDY</sequence>
<evidence type="ECO:0000256" key="3">
    <source>
        <dbReference type="ARBA" id="ARBA00022989"/>
    </source>
</evidence>
<comment type="caution">
    <text evidence="8">The sequence shown here is derived from an EMBL/GenBank/DDBJ whole genome shotgun (WGS) entry which is preliminary data.</text>
</comment>
<accession>A0ABR6NEU8</accession>
<dbReference type="Pfam" id="PF04357">
    <property type="entry name" value="TamB"/>
    <property type="match status" value="1"/>
</dbReference>
<evidence type="ECO:0000256" key="4">
    <source>
        <dbReference type="ARBA" id="ARBA00023136"/>
    </source>
</evidence>
<evidence type="ECO:0000313" key="9">
    <source>
        <dbReference type="Proteomes" id="UP001138540"/>
    </source>
</evidence>
<evidence type="ECO:0000256" key="6">
    <source>
        <dbReference type="SAM" id="Phobius"/>
    </source>
</evidence>
<feature type="domain" description="Translocation and assembly module TamB C-terminal" evidence="7">
    <location>
        <begin position="1056"/>
        <end position="1386"/>
    </location>
</feature>
<evidence type="ECO:0000256" key="1">
    <source>
        <dbReference type="ARBA" id="ARBA00004167"/>
    </source>
</evidence>
<gene>
    <name evidence="8" type="ORF">HNP60_001136</name>
</gene>
<feature type="region of interest" description="Disordered" evidence="5">
    <location>
        <begin position="1"/>
        <end position="23"/>
    </location>
</feature>
<proteinExistence type="predicted"/>
<protein>
    <submittedName>
        <fullName evidence="8">Translocation and assembly module TamB</fullName>
    </submittedName>
</protein>
<dbReference type="RefSeq" id="WP_184151183.1">
    <property type="nucleotide sequence ID" value="NZ_JACHKA010000001.1"/>
</dbReference>
<evidence type="ECO:0000259" key="7">
    <source>
        <dbReference type="Pfam" id="PF04357"/>
    </source>
</evidence>
<organism evidence="8 9">
    <name type="scientific">Sphingobium lignivorans</name>
    <dbReference type="NCBI Taxonomy" id="2735886"/>
    <lineage>
        <taxon>Bacteria</taxon>
        <taxon>Pseudomonadati</taxon>
        <taxon>Pseudomonadota</taxon>
        <taxon>Alphaproteobacteria</taxon>
        <taxon>Sphingomonadales</taxon>
        <taxon>Sphingomonadaceae</taxon>
        <taxon>Sphingobium</taxon>
    </lineage>
</organism>
<keyword evidence="3 6" id="KW-1133">Transmembrane helix</keyword>
<feature type="compositionally biased region" description="Pro residues" evidence="5">
    <location>
        <begin position="1"/>
        <end position="13"/>
    </location>
</feature>
<evidence type="ECO:0000256" key="2">
    <source>
        <dbReference type="ARBA" id="ARBA00022692"/>
    </source>
</evidence>
<dbReference type="Proteomes" id="UP001138540">
    <property type="component" value="Unassembled WGS sequence"/>
</dbReference>
<dbReference type="EMBL" id="JACHKA010000001">
    <property type="protein sequence ID" value="MBB5985162.1"/>
    <property type="molecule type" value="Genomic_DNA"/>
</dbReference>
<evidence type="ECO:0000313" key="8">
    <source>
        <dbReference type="EMBL" id="MBB5985162.1"/>
    </source>
</evidence>
<keyword evidence="4 6" id="KW-0472">Membrane</keyword>
<feature type="transmembrane region" description="Helical" evidence="6">
    <location>
        <begin position="29"/>
        <end position="49"/>
    </location>
</feature>
<keyword evidence="2 6" id="KW-0812">Transmembrane</keyword>
<dbReference type="PANTHER" id="PTHR36985:SF1">
    <property type="entry name" value="TRANSLOCATION AND ASSEMBLY MODULE SUBUNIT TAMB"/>
    <property type="match status" value="1"/>
</dbReference>
<name>A0ABR6NEU8_9SPHN</name>